<dbReference type="EMBL" id="CP133720">
    <property type="protein sequence ID" value="WMW81529.1"/>
    <property type="molecule type" value="Genomic_DNA"/>
</dbReference>
<evidence type="ECO:0000313" key="2">
    <source>
        <dbReference type="Proteomes" id="UP001181355"/>
    </source>
</evidence>
<dbReference type="RefSeq" id="WP_309483008.1">
    <property type="nucleotide sequence ID" value="NZ_CP133720.1"/>
</dbReference>
<gene>
    <name evidence="1" type="ORF">RF679_04415</name>
</gene>
<accession>A0ABY9RL18</accession>
<dbReference type="SUPFAM" id="SSF50939">
    <property type="entry name" value="Sialidases"/>
    <property type="match status" value="1"/>
</dbReference>
<proteinExistence type="predicted"/>
<evidence type="ECO:0000313" key="1">
    <source>
        <dbReference type="EMBL" id="WMW81529.1"/>
    </source>
</evidence>
<protein>
    <submittedName>
        <fullName evidence="1">Uncharacterized protein</fullName>
    </submittedName>
</protein>
<dbReference type="Proteomes" id="UP001181355">
    <property type="component" value="Chromosome"/>
</dbReference>
<sequence>MIVSIIAVTPVHASERKTCWLSPQVQVEFSGRLIAYEKIGLGKYEKHHSGRVRDSFAYAFGFTIRDQKGGKLGPQHEMFFRDEEPKCNALVMHDQRIFYLSRTSVYRRMDSEGQRGGNVLVVSEDGGRHFSDNIFPSARNAWNSEAEISEQRAAIESFGYHQARVDFDGKLVRLELTNPLDYQQFLYFESTDFGKHWQRHAISTKPQVYTVEEVEKWREMYARDRYINMRFRAKQESCGRTLRDSCVKAVDDAWEQSMQACTSKSNWQTCVKNFVPPAVPSATVPVK</sequence>
<reference evidence="1" key="1">
    <citation type="submission" date="2023-09" db="EMBL/GenBank/DDBJ databases">
        <title>Undibacterium sp. 20NA77.5 isolated from freshwater.</title>
        <authorList>
            <person name="Le V."/>
            <person name="Ko S.-R."/>
            <person name="Ahn C.-Y."/>
            <person name="Oh H.-M."/>
        </authorList>
    </citation>
    <scope>NUCLEOTIDE SEQUENCE</scope>
    <source>
        <strain evidence="1">20NA77.5</strain>
    </source>
</reference>
<organism evidence="1 2">
    <name type="scientific">Undibacterium cyanobacteriorum</name>
    <dbReference type="NCBI Taxonomy" id="3073561"/>
    <lineage>
        <taxon>Bacteria</taxon>
        <taxon>Pseudomonadati</taxon>
        <taxon>Pseudomonadota</taxon>
        <taxon>Betaproteobacteria</taxon>
        <taxon>Burkholderiales</taxon>
        <taxon>Oxalobacteraceae</taxon>
        <taxon>Undibacterium</taxon>
    </lineage>
</organism>
<name>A0ABY9RL18_9BURK</name>
<dbReference type="InterPro" id="IPR036278">
    <property type="entry name" value="Sialidase_sf"/>
</dbReference>
<keyword evidence="2" id="KW-1185">Reference proteome</keyword>